<dbReference type="AlphaFoldDB" id="A0A8R7U5A4"/>
<accession>A0A8R7U5A4</accession>
<organism evidence="1 2">
    <name type="scientific">Triticum urartu</name>
    <name type="common">Red wild einkorn</name>
    <name type="synonym">Crithodium urartu</name>
    <dbReference type="NCBI Taxonomy" id="4572"/>
    <lineage>
        <taxon>Eukaryota</taxon>
        <taxon>Viridiplantae</taxon>
        <taxon>Streptophyta</taxon>
        <taxon>Embryophyta</taxon>
        <taxon>Tracheophyta</taxon>
        <taxon>Spermatophyta</taxon>
        <taxon>Magnoliopsida</taxon>
        <taxon>Liliopsida</taxon>
        <taxon>Poales</taxon>
        <taxon>Poaceae</taxon>
        <taxon>BOP clade</taxon>
        <taxon>Pooideae</taxon>
        <taxon>Triticodae</taxon>
        <taxon>Triticeae</taxon>
        <taxon>Triticinae</taxon>
        <taxon>Triticum</taxon>
    </lineage>
</organism>
<sequence>SARHSWIISPERIRMIELSTSMSYVSDFRVFLLNFADVMPGPGLASSR</sequence>
<proteinExistence type="predicted"/>
<reference evidence="2" key="1">
    <citation type="journal article" date="2013" name="Nature">
        <title>Draft genome of the wheat A-genome progenitor Triticum urartu.</title>
        <authorList>
            <person name="Ling H.Q."/>
            <person name="Zhao S."/>
            <person name="Liu D."/>
            <person name="Wang J."/>
            <person name="Sun H."/>
            <person name="Zhang C."/>
            <person name="Fan H."/>
            <person name="Li D."/>
            <person name="Dong L."/>
            <person name="Tao Y."/>
            <person name="Gao C."/>
            <person name="Wu H."/>
            <person name="Li Y."/>
            <person name="Cui Y."/>
            <person name="Guo X."/>
            <person name="Zheng S."/>
            <person name="Wang B."/>
            <person name="Yu K."/>
            <person name="Liang Q."/>
            <person name="Yang W."/>
            <person name="Lou X."/>
            <person name="Chen J."/>
            <person name="Feng M."/>
            <person name="Jian J."/>
            <person name="Zhang X."/>
            <person name="Luo G."/>
            <person name="Jiang Y."/>
            <person name="Liu J."/>
            <person name="Wang Z."/>
            <person name="Sha Y."/>
            <person name="Zhang B."/>
            <person name="Wu H."/>
            <person name="Tang D."/>
            <person name="Shen Q."/>
            <person name="Xue P."/>
            <person name="Zou S."/>
            <person name="Wang X."/>
            <person name="Liu X."/>
            <person name="Wang F."/>
            <person name="Yang Y."/>
            <person name="An X."/>
            <person name="Dong Z."/>
            <person name="Zhang K."/>
            <person name="Zhang X."/>
            <person name="Luo M.C."/>
            <person name="Dvorak J."/>
            <person name="Tong Y."/>
            <person name="Wang J."/>
            <person name="Yang H."/>
            <person name="Li Z."/>
            <person name="Wang D."/>
            <person name="Zhang A."/>
            <person name="Wang J."/>
        </authorList>
    </citation>
    <scope>NUCLEOTIDE SEQUENCE</scope>
    <source>
        <strain evidence="2">cv. G1812</strain>
    </source>
</reference>
<reference evidence="1" key="3">
    <citation type="submission" date="2022-06" db="UniProtKB">
        <authorList>
            <consortium name="EnsemblPlants"/>
        </authorList>
    </citation>
    <scope>IDENTIFICATION</scope>
</reference>
<dbReference type="Proteomes" id="UP000015106">
    <property type="component" value="Chromosome 4"/>
</dbReference>
<protein>
    <submittedName>
        <fullName evidence="1">Uncharacterized protein</fullName>
    </submittedName>
</protein>
<name>A0A8R7U5A4_TRIUA</name>
<keyword evidence="2" id="KW-1185">Reference proteome</keyword>
<dbReference type="Gramene" id="TuG1812G0400001203.01.T01">
    <property type="protein sequence ID" value="TuG1812G0400001203.01.T01"/>
    <property type="gene ID" value="TuG1812G0400001203.01"/>
</dbReference>
<evidence type="ECO:0000313" key="1">
    <source>
        <dbReference type="EnsemblPlants" id="TuG1812G0400001203.01.T01"/>
    </source>
</evidence>
<dbReference type="EnsemblPlants" id="TuG1812G0400001203.01.T01">
    <property type="protein sequence ID" value="TuG1812G0400001203.01.T01"/>
    <property type="gene ID" value="TuG1812G0400001203.01"/>
</dbReference>
<reference evidence="1" key="2">
    <citation type="submission" date="2018-03" db="EMBL/GenBank/DDBJ databases">
        <title>The Triticum urartu genome reveals the dynamic nature of wheat genome evolution.</title>
        <authorList>
            <person name="Ling H."/>
            <person name="Ma B."/>
            <person name="Shi X."/>
            <person name="Liu H."/>
            <person name="Dong L."/>
            <person name="Sun H."/>
            <person name="Cao Y."/>
            <person name="Gao Q."/>
            <person name="Zheng S."/>
            <person name="Li Y."/>
            <person name="Yu Y."/>
            <person name="Du H."/>
            <person name="Qi M."/>
            <person name="Li Y."/>
            <person name="Yu H."/>
            <person name="Cui Y."/>
            <person name="Wang N."/>
            <person name="Chen C."/>
            <person name="Wu H."/>
            <person name="Zhao Y."/>
            <person name="Zhang J."/>
            <person name="Li Y."/>
            <person name="Zhou W."/>
            <person name="Zhang B."/>
            <person name="Hu W."/>
            <person name="Eijk M."/>
            <person name="Tang J."/>
            <person name="Witsenboer H."/>
            <person name="Zhao S."/>
            <person name="Li Z."/>
            <person name="Zhang A."/>
            <person name="Wang D."/>
            <person name="Liang C."/>
        </authorList>
    </citation>
    <scope>NUCLEOTIDE SEQUENCE [LARGE SCALE GENOMIC DNA]</scope>
    <source>
        <strain evidence="1">cv. G1812</strain>
    </source>
</reference>
<evidence type="ECO:0000313" key="2">
    <source>
        <dbReference type="Proteomes" id="UP000015106"/>
    </source>
</evidence>